<keyword evidence="4" id="KW-0808">Transferase</keyword>
<comment type="similarity">
    <text evidence="1">Belongs to the TYW3 family.</text>
</comment>
<dbReference type="Gene3D" id="3.30.1960.10">
    <property type="entry name" value="tRNA wybutosine-synthesizing-like"/>
    <property type="match status" value="1"/>
</dbReference>
<keyword evidence="5" id="KW-0949">S-adenosyl-L-methionine</keyword>
<dbReference type="EMBL" id="LAEV01001629">
    <property type="protein sequence ID" value="KKA27591.1"/>
    <property type="molecule type" value="Genomic_DNA"/>
</dbReference>
<keyword evidence="3" id="KW-0489">Methyltransferase</keyword>
<evidence type="ECO:0000256" key="6">
    <source>
        <dbReference type="ARBA" id="ARBA00022694"/>
    </source>
</evidence>
<organism evidence="11 12">
    <name type="scientific">Thielaviopsis punctulata</name>
    <dbReference type="NCBI Taxonomy" id="72032"/>
    <lineage>
        <taxon>Eukaryota</taxon>
        <taxon>Fungi</taxon>
        <taxon>Dikarya</taxon>
        <taxon>Ascomycota</taxon>
        <taxon>Pezizomycotina</taxon>
        <taxon>Sordariomycetes</taxon>
        <taxon>Hypocreomycetidae</taxon>
        <taxon>Microascales</taxon>
        <taxon>Ceratocystidaceae</taxon>
        <taxon>Thielaviopsis</taxon>
    </lineage>
</organism>
<protein>
    <recommendedName>
        <fullName evidence="2">tRNA(Phe) 7-[(3-amino-3-carboxypropyl)-4-demethylwyosine(37)-N(4)]-methyltransferase</fullName>
        <ecNumber evidence="2">2.1.1.282</ecNumber>
    </recommendedName>
    <alternativeName>
        <fullName evidence="7">tRNA(Phe) 7-((3-amino-3-carboxypropyl)-4-demethylwyosine(37)-N(4))-methyltransferase</fullName>
    </alternativeName>
</protein>
<feature type="compositionally biased region" description="Basic and acidic residues" evidence="9">
    <location>
        <begin position="265"/>
        <end position="285"/>
    </location>
</feature>
<dbReference type="PANTHER" id="PTHR48418">
    <property type="entry name" value="TRNA WYBUTOSINE-SYNTHESIZING PROTEIN 3"/>
    <property type="match status" value="1"/>
</dbReference>
<feature type="domain" description="tRNA wybutosine-synthesizing protein" evidence="10">
    <location>
        <begin position="16"/>
        <end position="251"/>
    </location>
</feature>
<dbReference type="SUPFAM" id="SSF111278">
    <property type="entry name" value="SSo0622-like"/>
    <property type="match status" value="1"/>
</dbReference>
<dbReference type="InterPro" id="IPR036602">
    <property type="entry name" value="tRNA_yW-synthesising-like_sf"/>
</dbReference>
<comment type="catalytic activity">
    <reaction evidence="8">
        <text>4-demethyl-7-[(3S)-3-amino-3-carboxypropyl]wyosine(37) in tRNA(Phe) + S-adenosyl-L-methionine = 7-[(3S)-3-amino-3-carboxypropyl]wyosine(37) in tRNA(Phe) + S-adenosyl-L-homocysteine + H(+)</text>
        <dbReference type="Rhea" id="RHEA:36635"/>
        <dbReference type="Rhea" id="RHEA-COMP:10378"/>
        <dbReference type="Rhea" id="RHEA-COMP:10379"/>
        <dbReference type="ChEBI" id="CHEBI:15378"/>
        <dbReference type="ChEBI" id="CHEBI:57856"/>
        <dbReference type="ChEBI" id="CHEBI:59789"/>
        <dbReference type="ChEBI" id="CHEBI:73543"/>
        <dbReference type="ChEBI" id="CHEBI:73550"/>
        <dbReference type="EC" id="2.1.1.282"/>
    </reaction>
</comment>
<evidence type="ECO:0000256" key="7">
    <source>
        <dbReference type="ARBA" id="ARBA00030554"/>
    </source>
</evidence>
<dbReference type="InterPro" id="IPR003827">
    <property type="entry name" value="tRNA_yW-synthesising"/>
</dbReference>
<dbReference type="AlphaFoldDB" id="A0A0F4ZBR6"/>
<reference evidence="11 12" key="1">
    <citation type="submission" date="2015-03" db="EMBL/GenBank/DDBJ databases">
        <authorList>
            <person name="Radwan O."/>
            <person name="Al-Naeli F.A."/>
            <person name="Rendon G.A."/>
            <person name="Fields C."/>
        </authorList>
    </citation>
    <scope>NUCLEOTIDE SEQUENCE [LARGE SCALE GENOMIC DNA]</scope>
    <source>
        <strain evidence="11">CR-DP1</strain>
    </source>
</reference>
<dbReference type="GO" id="GO:0032259">
    <property type="term" value="P:methylation"/>
    <property type="evidence" value="ECO:0007669"/>
    <property type="project" value="UniProtKB-KW"/>
</dbReference>
<evidence type="ECO:0000256" key="2">
    <source>
        <dbReference type="ARBA" id="ARBA00012750"/>
    </source>
</evidence>
<dbReference type="GO" id="GO:0008033">
    <property type="term" value="P:tRNA processing"/>
    <property type="evidence" value="ECO:0007669"/>
    <property type="project" value="UniProtKB-KW"/>
</dbReference>
<evidence type="ECO:0000313" key="11">
    <source>
        <dbReference type="EMBL" id="KKA27591.1"/>
    </source>
</evidence>
<proteinExistence type="inferred from homology"/>
<evidence type="ECO:0000256" key="5">
    <source>
        <dbReference type="ARBA" id="ARBA00022691"/>
    </source>
</evidence>
<evidence type="ECO:0000259" key="10">
    <source>
        <dbReference type="Pfam" id="PF02676"/>
    </source>
</evidence>
<evidence type="ECO:0000256" key="3">
    <source>
        <dbReference type="ARBA" id="ARBA00022603"/>
    </source>
</evidence>
<dbReference type="EC" id="2.1.1.282" evidence="2"/>
<keyword evidence="12" id="KW-1185">Reference proteome</keyword>
<evidence type="ECO:0000256" key="8">
    <source>
        <dbReference type="ARBA" id="ARBA00049202"/>
    </source>
</evidence>
<evidence type="ECO:0000256" key="9">
    <source>
        <dbReference type="SAM" id="MobiDB-lite"/>
    </source>
</evidence>
<comment type="caution">
    <text evidence="11">The sequence shown here is derived from an EMBL/GenBank/DDBJ whole genome shotgun (WGS) entry which is preliminary data.</text>
</comment>
<feature type="region of interest" description="Disordered" evidence="9">
    <location>
        <begin position="298"/>
        <end position="331"/>
    </location>
</feature>
<dbReference type="PANTHER" id="PTHR48418:SF1">
    <property type="entry name" value="TRNA WYBUTOSINE-SYNTHESIZING PROTEIN 3"/>
    <property type="match status" value="1"/>
</dbReference>
<dbReference type="OrthoDB" id="263283at2759"/>
<evidence type="ECO:0000313" key="12">
    <source>
        <dbReference type="Proteomes" id="UP000033483"/>
    </source>
</evidence>
<feature type="region of interest" description="Disordered" evidence="9">
    <location>
        <begin position="259"/>
        <end position="285"/>
    </location>
</feature>
<accession>A0A0F4ZBR6</accession>
<name>A0A0F4ZBR6_9PEZI</name>
<evidence type="ECO:0000256" key="1">
    <source>
        <dbReference type="ARBA" id="ARBA00008569"/>
    </source>
</evidence>
<evidence type="ECO:0000256" key="4">
    <source>
        <dbReference type="ARBA" id="ARBA00022679"/>
    </source>
</evidence>
<dbReference type="Pfam" id="PF02676">
    <property type="entry name" value="TYW3"/>
    <property type="match status" value="1"/>
</dbReference>
<dbReference type="Proteomes" id="UP000033483">
    <property type="component" value="Unassembled WGS sequence"/>
</dbReference>
<keyword evidence="6" id="KW-0819">tRNA processing</keyword>
<gene>
    <name evidence="11" type="ORF">TD95_001447</name>
</gene>
<dbReference type="GO" id="GO:0008168">
    <property type="term" value="F:methyltransferase activity"/>
    <property type="evidence" value="ECO:0007669"/>
    <property type="project" value="UniProtKB-KW"/>
</dbReference>
<sequence length="331" mass="35179">MASLTLPSAPASFLAKKASILQGLAVPDAEYTDLSPKGSVDLGIRALIAEINAIDGLVTTSSCAGRVSVFVEGRKKGESAIAAVPEEKAERGATLAAVGGKGGGGAWLFVSHDPVEKEGREWRTVLGLQGPEGASCTPATGDERLVHFKFEPMILHILTASPAHAQLALRCALQAGFRESGAVNITAAHGAPTPMVAVRSMGLGFEALLGHRANEQTTLYVPDAYLDVVMALANERFVENARRIGRFREAFVQAFGDGAGRRKGAKEGGDWEDAEVRRARKREEGLARRDEVLKAKAEKRAAKAAEEAKKAAQEEKMAEKQRATEEAQVKA</sequence>